<organism evidence="1 2">
    <name type="scientific">Mythimna separata</name>
    <name type="common">Oriental armyworm</name>
    <name type="synonym">Pseudaletia separata</name>
    <dbReference type="NCBI Taxonomy" id="271217"/>
    <lineage>
        <taxon>Eukaryota</taxon>
        <taxon>Metazoa</taxon>
        <taxon>Ecdysozoa</taxon>
        <taxon>Arthropoda</taxon>
        <taxon>Hexapoda</taxon>
        <taxon>Insecta</taxon>
        <taxon>Pterygota</taxon>
        <taxon>Neoptera</taxon>
        <taxon>Endopterygota</taxon>
        <taxon>Lepidoptera</taxon>
        <taxon>Glossata</taxon>
        <taxon>Ditrysia</taxon>
        <taxon>Noctuoidea</taxon>
        <taxon>Noctuidae</taxon>
        <taxon>Noctuinae</taxon>
        <taxon>Hadenini</taxon>
        <taxon>Mythimna</taxon>
    </lineage>
</organism>
<gene>
    <name evidence="1" type="ORF">PYW07_004373</name>
</gene>
<dbReference type="AlphaFoldDB" id="A0AAD7YVW1"/>
<proteinExistence type="predicted"/>
<dbReference type="Proteomes" id="UP001231518">
    <property type="component" value="Chromosome 16"/>
</dbReference>
<comment type="caution">
    <text evidence="1">The sequence shown here is derived from an EMBL/GenBank/DDBJ whole genome shotgun (WGS) entry which is preliminary data.</text>
</comment>
<sequence>MTTVSTLHLLQTQKHEEELRSFCIPKQQSIETYWAKLREVYSSYQEEHTPIMGHYHSLREKDDFYQKEIARNDFQIQLASENLLNLQHEWQKTTSTMADKLARMAARKEDLARRYLQMKKDSKIERSKGSQLLNIMVNASQDAIKHLEDMYDKVSKVRQLAEICSKYEHAGDELTDDVEYDLNSVDFEHLDKDMIDECKEYSKMDKFLLKVNRAKVQTICLRAEKAKLVKENVQLKNYIKRYLTDLALKGKDRPLSMRIRTDAPKIDDKALNRPVTCIEGALSNAVQHEKRMRSLALRNKDSGVRAYPRVQCWMQSA</sequence>
<reference evidence="1" key="1">
    <citation type="submission" date="2023-03" db="EMBL/GenBank/DDBJ databases">
        <title>Chromosome-level genomes of two armyworms, Mythimna separata and Mythimna loreyi, provide insights into the biosynthesis and reception of sex pheromones.</title>
        <authorList>
            <person name="Zhao H."/>
        </authorList>
    </citation>
    <scope>NUCLEOTIDE SEQUENCE</scope>
    <source>
        <strain evidence="1">BeijingLab</strain>
        <tissue evidence="1">Pupa</tissue>
    </source>
</reference>
<protein>
    <submittedName>
        <fullName evidence="1">Uncharacterized protein</fullName>
    </submittedName>
</protein>
<keyword evidence="2" id="KW-1185">Reference proteome</keyword>
<accession>A0AAD7YVW1</accession>
<evidence type="ECO:0000313" key="2">
    <source>
        <dbReference type="Proteomes" id="UP001231518"/>
    </source>
</evidence>
<evidence type="ECO:0000313" key="1">
    <source>
        <dbReference type="EMBL" id="KAJ8731209.1"/>
    </source>
</evidence>
<dbReference type="EMBL" id="JARGEI010000005">
    <property type="protein sequence ID" value="KAJ8731209.1"/>
    <property type="molecule type" value="Genomic_DNA"/>
</dbReference>
<name>A0AAD7YVW1_MYTSE</name>